<dbReference type="SUPFAM" id="SSF47240">
    <property type="entry name" value="Ferritin-like"/>
    <property type="match status" value="1"/>
</dbReference>
<evidence type="ECO:0000256" key="7">
    <source>
        <dbReference type="SAM" id="SignalP"/>
    </source>
</evidence>
<dbReference type="Pfam" id="PF00210">
    <property type="entry name" value="Ferritin"/>
    <property type="match status" value="1"/>
</dbReference>
<evidence type="ECO:0000259" key="8">
    <source>
        <dbReference type="PROSITE" id="PS50905"/>
    </source>
</evidence>
<accession>A0A9P0BDA3</accession>
<dbReference type="GO" id="GO:0005737">
    <property type="term" value="C:cytoplasm"/>
    <property type="evidence" value="ECO:0007669"/>
    <property type="project" value="TreeGrafter"/>
</dbReference>
<name>A0A9P0BDA3_BRAAE</name>
<feature type="signal peptide" evidence="7">
    <location>
        <begin position="1"/>
        <end position="16"/>
    </location>
</feature>
<dbReference type="InterPro" id="IPR012347">
    <property type="entry name" value="Ferritin-like"/>
</dbReference>
<dbReference type="CDD" id="cd01056">
    <property type="entry name" value="Euk_Ferritin"/>
    <property type="match status" value="1"/>
</dbReference>
<keyword evidence="7" id="KW-0732">Signal</keyword>
<evidence type="ECO:0000313" key="10">
    <source>
        <dbReference type="Proteomes" id="UP001154078"/>
    </source>
</evidence>
<feature type="domain" description="Ferritin-like diiron" evidence="8">
    <location>
        <begin position="46"/>
        <end position="202"/>
    </location>
</feature>
<keyword evidence="10" id="KW-1185">Reference proteome</keyword>
<dbReference type="Gene3D" id="1.20.1260.10">
    <property type="match status" value="1"/>
</dbReference>
<proteinExistence type="inferred from homology"/>
<evidence type="ECO:0000256" key="3">
    <source>
        <dbReference type="ARBA" id="ARBA00022723"/>
    </source>
</evidence>
<feature type="binding site" evidence="5">
    <location>
        <position position="184"/>
    </location>
    <ligand>
        <name>Fe cation</name>
        <dbReference type="ChEBI" id="CHEBI:24875"/>
        <label>1</label>
    </ligand>
</feature>
<dbReference type="GO" id="GO:0006879">
    <property type="term" value="P:intracellular iron ion homeostasis"/>
    <property type="evidence" value="ECO:0007669"/>
    <property type="project" value="UniProtKB-KW"/>
</dbReference>
<evidence type="ECO:0000256" key="6">
    <source>
        <dbReference type="RuleBase" id="RU361145"/>
    </source>
</evidence>
<dbReference type="GO" id="GO:0008199">
    <property type="term" value="F:ferric iron binding"/>
    <property type="evidence" value="ECO:0007669"/>
    <property type="project" value="InterPro"/>
</dbReference>
<evidence type="ECO:0000256" key="4">
    <source>
        <dbReference type="ARBA" id="ARBA00023004"/>
    </source>
</evidence>
<dbReference type="PROSITE" id="PS50905">
    <property type="entry name" value="FERRITIN_LIKE"/>
    <property type="match status" value="1"/>
</dbReference>
<dbReference type="AlphaFoldDB" id="A0A9P0BDA3"/>
<dbReference type="Proteomes" id="UP001154078">
    <property type="component" value="Chromosome 6"/>
</dbReference>
<dbReference type="InterPro" id="IPR001519">
    <property type="entry name" value="Ferritin"/>
</dbReference>
<dbReference type="OrthoDB" id="6363126at2759"/>
<keyword evidence="3 5" id="KW-0479">Metal-binding</keyword>
<protein>
    <recommendedName>
        <fullName evidence="6">Ferritin</fullName>
    </recommendedName>
</protein>
<evidence type="ECO:0000256" key="1">
    <source>
        <dbReference type="ARBA" id="ARBA00007513"/>
    </source>
</evidence>
<organism evidence="9 10">
    <name type="scientific">Brassicogethes aeneus</name>
    <name type="common">Rape pollen beetle</name>
    <name type="synonym">Meligethes aeneus</name>
    <dbReference type="NCBI Taxonomy" id="1431903"/>
    <lineage>
        <taxon>Eukaryota</taxon>
        <taxon>Metazoa</taxon>
        <taxon>Ecdysozoa</taxon>
        <taxon>Arthropoda</taxon>
        <taxon>Hexapoda</taxon>
        <taxon>Insecta</taxon>
        <taxon>Pterygota</taxon>
        <taxon>Neoptera</taxon>
        <taxon>Endopterygota</taxon>
        <taxon>Coleoptera</taxon>
        <taxon>Polyphaga</taxon>
        <taxon>Cucujiformia</taxon>
        <taxon>Nitidulidae</taxon>
        <taxon>Meligethinae</taxon>
        <taxon>Brassicogethes</taxon>
    </lineage>
</organism>
<dbReference type="InterPro" id="IPR009040">
    <property type="entry name" value="Ferritin-like_diiron"/>
</dbReference>
<sequence length="222" mass="25047">MKVLIVVCAIFAAVAADETCLKDIERACNPPSGKAPIVIQKCDAIYGGIRALEVDLQKYVNDHISTSFAYLLMSTHYASYQKSRAGFEKLFRTLSDSKWNTALDLIKYINHRGGKMEFLADESQIPKSGVYELHEVKAVAKALDIEKSLATEAQRIHEKAIRHKQQHHDPEISSYIEEKFVHKQADTIRTLSGYMADLEKFAADKIDNSLSLHLFDEFLQGN</sequence>
<keyword evidence="4 5" id="KW-0408">Iron</keyword>
<dbReference type="InterPro" id="IPR009078">
    <property type="entry name" value="Ferritin-like_SF"/>
</dbReference>
<dbReference type="EMBL" id="OV121137">
    <property type="protein sequence ID" value="CAH0559563.1"/>
    <property type="molecule type" value="Genomic_DNA"/>
</dbReference>
<evidence type="ECO:0000256" key="2">
    <source>
        <dbReference type="ARBA" id="ARBA00022434"/>
    </source>
</evidence>
<feature type="chain" id="PRO_5040316583" description="Ferritin" evidence="7">
    <location>
        <begin position="17"/>
        <end position="222"/>
    </location>
</feature>
<dbReference type="GO" id="GO:0008198">
    <property type="term" value="F:ferrous iron binding"/>
    <property type="evidence" value="ECO:0007669"/>
    <property type="project" value="TreeGrafter"/>
</dbReference>
<dbReference type="PANTHER" id="PTHR11431">
    <property type="entry name" value="FERRITIN"/>
    <property type="match status" value="1"/>
</dbReference>
<gene>
    <name evidence="9" type="ORF">MELIAE_LOCUS9630</name>
</gene>
<reference evidence="9" key="1">
    <citation type="submission" date="2021-12" db="EMBL/GenBank/DDBJ databases">
        <authorList>
            <person name="King R."/>
        </authorList>
    </citation>
    <scope>NUCLEOTIDE SEQUENCE</scope>
</reference>
<dbReference type="GO" id="GO:0006826">
    <property type="term" value="P:iron ion transport"/>
    <property type="evidence" value="ECO:0007669"/>
    <property type="project" value="InterPro"/>
</dbReference>
<comment type="function">
    <text evidence="6">Stores iron in a soluble, non-toxic, readily available form. Important for iron homeostasis. Iron is taken up in the ferrous form and deposited as ferric hydroxides after oxidation.</text>
</comment>
<dbReference type="InterPro" id="IPR008331">
    <property type="entry name" value="Ferritin_DPS_dom"/>
</dbReference>
<dbReference type="PANTHER" id="PTHR11431:SF51">
    <property type="entry name" value="FERRITIN"/>
    <property type="match status" value="1"/>
</dbReference>
<comment type="similarity">
    <text evidence="1 6">Belongs to the ferritin family.</text>
</comment>
<feature type="binding site" evidence="5">
    <location>
        <position position="146"/>
    </location>
    <ligand>
        <name>Fe cation</name>
        <dbReference type="ChEBI" id="CHEBI:24875"/>
        <label>1</label>
    </ligand>
</feature>
<keyword evidence="2 6" id="KW-0409">Iron storage</keyword>
<evidence type="ECO:0000313" key="9">
    <source>
        <dbReference type="EMBL" id="CAH0559563.1"/>
    </source>
</evidence>
<evidence type="ECO:0000256" key="5">
    <source>
        <dbReference type="PIRSR" id="PIRSR601519-1"/>
    </source>
</evidence>